<accession>A0A1G8KIJ9</accession>
<protein>
    <submittedName>
        <fullName evidence="2">Uncharacterized protein</fullName>
    </submittedName>
</protein>
<evidence type="ECO:0000256" key="1">
    <source>
        <dbReference type="SAM" id="MobiDB-lite"/>
    </source>
</evidence>
<organism evidence="2 3">
    <name type="scientific">Natribacillus halophilus</name>
    <dbReference type="NCBI Taxonomy" id="549003"/>
    <lineage>
        <taxon>Bacteria</taxon>
        <taxon>Bacillati</taxon>
        <taxon>Bacillota</taxon>
        <taxon>Bacilli</taxon>
        <taxon>Bacillales</taxon>
        <taxon>Bacillaceae</taxon>
        <taxon>Natribacillus</taxon>
    </lineage>
</organism>
<name>A0A1G8KIJ9_9BACI</name>
<dbReference type="RefSeq" id="WP_090396048.1">
    <property type="nucleotide sequence ID" value="NZ_FNEN01000002.1"/>
</dbReference>
<sequence>MRRVKHPTLDSKKERRSMAPVDPDEQYIDEHHKGAYAFGYEKDTEKERELTRDLVRKYKEKRSKSSD</sequence>
<feature type="region of interest" description="Disordered" evidence="1">
    <location>
        <begin position="1"/>
        <end position="28"/>
    </location>
</feature>
<proteinExistence type="predicted"/>
<dbReference type="AlphaFoldDB" id="A0A1G8KIJ9"/>
<feature type="compositionally biased region" description="Basic and acidic residues" evidence="1">
    <location>
        <begin position="7"/>
        <end position="17"/>
    </location>
</feature>
<dbReference type="EMBL" id="FNEN01000002">
    <property type="protein sequence ID" value="SDI43232.1"/>
    <property type="molecule type" value="Genomic_DNA"/>
</dbReference>
<dbReference type="Proteomes" id="UP000198853">
    <property type="component" value="Unassembled WGS sequence"/>
</dbReference>
<reference evidence="2 3" key="1">
    <citation type="submission" date="2016-10" db="EMBL/GenBank/DDBJ databases">
        <authorList>
            <person name="de Groot N.N."/>
        </authorList>
    </citation>
    <scope>NUCLEOTIDE SEQUENCE [LARGE SCALE GENOMIC DNA]</scope>
    <source>
        <strain evidence="2 3">DSM 21771</strain>
    </source>
</reference>
<keyword evidence="3" id="KW-1185">Reference proteome</keyword>
<evidence type="ECO:0000313" key="2">
    <source>
        <dbReference type="EMBL" id="SDI43232.1"/>
    </source>
</evidence>
<gene>
    <name evidence="2" type="ORF">SAMN04488123_102125</name>
</gene>
<evidence type="ECO:0000313" key="3">
    <source>
        <dbReference type="Proteomes" id="UP000198853"/>
    </source>
</evidence>